<accession>A0A9D4DR10</accession>
<sequence length="68" mass="7594">MSASSSRVRWKAAPLQHRPAVIGKSHEETPPRSHAGSNEAETQSGTFHEIQPEEEQQMSDVSTRFTTF</sequence>
<proteinExistence type="predicted"/>
<dbReference type="EMBL" id="JAIWYP010000010">
    <property type="protein sequence ID" value="KAH3752810.1"/>
    <property type="molecule type" value="Genomic_DNA"/>
</dbReference>
<dbReference type="Proteomes" id="UP000828390">
    <property type="component" value="Unassembled WGS sequence"/>
</dbReference>
<comment type="caution">
    <text evidence="2">The sequence shown here is derived from an EMBL/GenBank/DDBJ whole genome shotgun (WGS) entry which is preliminary data.</text>
</comment>
<dbReference type="AlphaFoldDB" id="A0A9D4DR10"/>
<feature type="compositionally biased region" description="Polar residues" evidence="1">
    <location>
        <begin position="35"/>
        <end position="46"/>
    </location>
</feature>
<organism evidence="2 3">
    <name type="scientific">Dreissena polymorpha</name>
    <name type="common">Zebra mussel</name>
    <name type="synonym">Mytilus polymorpha</name>
    <dbReference type="NCBI Taxonomy" id="45954"/>
    <lineage>
        <taxon>Eukaryota</taxon>
        <taxon>Metazoa</taxon>
        <taxon>Spiralia</taxon>
        <taxon>Lophotrochozoa</taxon>
        <taxon>Mollusca</taxon>
        <taxon>Bivalvia</taxon>
        <taxon>Autobranchia</taxon>
        <taxon>Heteroconchia</taxon>
        <taxon>Euheterodonta</taxon>
        <taxon>Imparidentia</taxon>
        <taxon>Neoheterodontei</taxon>
        <taxon>Myida</taxon>
        <taxon>Dreissenoidea</taxon>
        <taxon>Dreissenidae</taxon>
        <taxon>Dreissena</taxon>
    </lineage>
</organism>
<evidence type="ECO:0000256" key="1">
    <source>
        <dbReference type="SAM" id="MobiDB-lite"/>
    </source>
</evidence>
<keyword evidence="3" id="KW-1185">Reference proteome</keyword>
<gene>
    <name evidence="2" type="ORF">DPMN_187436</name>
</gene>
<evidence type="ECO:0000313" key="3">
    <source>
        <dbReference type="Proteomes" id="UP000828390"/>
    </source>
</evidence>
<name>A0A9D4DR10_DREPO</name>
<feature type="compositionally biased region" description="Polar residues" evidence="1">
    <location>
        <begin position="58"/>
        <end position="68"/>
    </location>
</feature>
<feature type="region of interest" description="Disordered" evidence="1">
    <location>
        <begin position="1"/>
        <end position="68"/>
    </location>
</feature>
<protein>
    <submittedName>
        <fullName evidence="2">Uncharacterized protein</fullName>
    </submittedName>
</protein>
<reference evidence="2" key="1">
    <citation type="journal article" date="2019" name="bioRxiv">
        <title>The Genome of the Zebra Mussel, Dreissena polymorpha: A Resource for Invasive Species Research.</title>
        <authorList>
            <person name="McCartney M.A."/>
            <person name="Auch B."/>
            <person name="Kono T."/>
            <person name="Mallez S."/>
            <person name="Zhang Y."/>
            <person name="Obille A."/>
            <person name="Becker A."/>
            <person name="Abrahante J.E."/>
            <person name="Garbe J."/>
            <person name="Badalamenti J.P."/>
            <person name="Herman A."/>
            <person name="Mangelson H."/>
            <person name="Liachko I."/>
            <person name="Sullivan S."/>
            <person name="Sone E.D."/>
            <person name="Koren S."/>
            <person name="Silverstein K.A.T."/>
            <person name="Beckman K.B."/>
            <person name="Gohl D.M."/>
        </authorList>
    </citation>
    <scope>NUCLEOTIDE SEQUENCE</scope>
    <source>
        <strain evidence="2">Duluth1</strain>
        <tissue evidence="2">Whole animal</tissue>
    </source>
</reference>
<reference evidence="2" key="2">
    <citation type="submission" date="2020-11" db="EMBL/GenBank/DDBJ databases">
        <authorList>
            <person name="McCartney M.A."/>
            <person name="Auch B."/>
            <person name="Kono T."/>
            <person name="Mallez S."/>
            <person name="Becker A."/>
            <person name="Gohl D.M."/>
            <person name="Silverstein K.A.T."/>
            <person name="Koren S."/>
            <person name="Bechman K.B."/>
            <person name="Herman A."/>
            <person name="Abrahante J.E."/>
            <person name="Garbe J."/>
        </authorList>
    </citation>
    <scope>NUCLEOTIDE SEQUENCE</scope>
    <source>
        <strain evidence="2">Duluth1</strain>
        <tissue evidence="2">Whole animal</tissue>
    </source>
</reference>
<evidence type="ECO:0000313" key="2">
    <source>
        <dbReference type="EMBL" id="KAH3752810.1"/>
    </source>
</evidence>